<feature type="non-terminal residue" evidence="1">
    <location>
        <position position="34"/>
    </location>
</feature>
<keyword evidence="2" id="KW-1185">Reference proteome</keyword>
<reference evidence="1 2" key="1">
    <citation type="journal article" date="2019" name="Genome Biol. Evol.">
        <title>Insights into the evolution of the New World diploid cottons (Gossypium, subgenus Houzingenia) based on genome sequencing.</title>
        <authorList>
            <person name="Grover C.E."/>
            <person name="Arick M.A. 2nd"/>
            <person name="Thrash A."/>
            <person name="Conover J.L."/>
            <person name="Sanders W.S."/>
            <person name="Peterson D.G."/>
            <person name="Frelichowski J.E."/>
            <person name="Scheffler J.A."/>
            <person name="Scheffler B.E."/>
            <person name="Wendel J.F."/>
        </authorList>
    </citation>
    <scope>NUCLEOTIDE SEQUENCE [LARGE SCALE GENOMIC DNA]</scope>
    <source>
        <strain evidence="1">157</strain>
        <tissue evidence="1">Leaf</tissue>
    </source>
</reference>
<gene>
    <name evidence="1" type="ORF">Golob_004100</name>
</gene>
<protein>
    <submittedName>
        <fullName evidence="1">Uncharacterized protein</fullName>
    </submittedName>
</protein>
<evidence type="ECO:0000313" key="2">
    <source>
        <dbReference type="Proteomes" id="UP000593572"/>
    </source>
</evidence>
<comment type="caution">
    <text evidence="1">The sequence shown here is derived from an EMBL/GenBank/DDBJ whole genome shotgun (WGS) entry which is preliminary data.</text>
</comment>
<dbReference type="Proteomes" id="UP000593572">
    <property type="component" value="Unassembled WGS sequence"/>
</dbReference>
<evidence type="ECO:0000313" key="1">
    <source>
        <dbReference type="EMBL" id="MBA0570444.1"/>
    </source>
</evidence>
<dbReference type="EMBL" id="JABEZX010000011">
    <property type="protein sequence ID" value="MBA0570444.1"/>
    <property type="molecule type" value="Genomic_DNA"/>
</dbReference>
<dbReference type="AlphaFoldDB" id="A0A7J8N0L4"/>
<organism evidence="1 2">
    <name type="scientific">Gossypium lobatum</name>
    <dbReference type="NCBI Taxonomy" id="34289"/>
    <lineage>
        <taxon>Eukaryota</taxon>
        <taxon>Viridiplantae</taxon>
        <taxon>Streptophyta</taxon>
        <taxon>Embryophyta</taxon>
        <taxon>Tracheophyta</taxon>
        <taxon>Spermatophyta</taxon>
        <taxon>Magnoliopsida</taxon>
        <taxon>eudicotyledons</taxon>
        <taxon>Gunneridae</taxon>
        <taxon>Pentapetalae</taxon>
        <taxon>rosids</taxon>
        <taxon>malvids</taxon>
        <taxon>Malvales</taxon>
        <taxon>Malvaceae</taxon>
        <taxon>Malvoideae</taxon>
        <taxon>Gossypium</taxon>
    </lineage>
</organism>
<accession>A0A7J8N0L4</accession>
<sequence>MASANMEGVNVLTIIPREVLEVLNNDKASDFFDI</sequence>
<proteinExistence type="predicted"/>
<name>A0A7J8N0L4_9ROSI</name>